<feature type="transmembrane region" description="Helical" evidence="10">
    <location>
        <begin position="114"/>
        <end position="132"/>
    </location>
</feature>
<dbReference type="GO" id="GO:0010008">
    <property type="term" value="C:endosome membrane"/>
    <property type="evidence" value="ECO:0007669"/>
    <property type="project" value="UniProtKB-SubCell"/>
</dbReference>
<keyword evidence="7 10" id="KW-1133">Transmembrane helix</keyword>
<evidence type="ECO:0008006" key="13">
    <source>
        <dbReference type="Google" id="ProtNLM"/>
    </source>
</evidence>
<comment type="subcellular location">
    <subcellularLocation>
        <location evidence="2">Endosome membrane</location>
        <topology evidence="2">Multi-pass membrane protein</topology>
    </subcellularLocation>
    <subcellularLocation>
        <location evidence="1">Lysosome membrane</location>
        <topology evidence="1">Multi-pass membrane protein</topology>
    </subcellularLocation>
</comment>
<reference evidence="11" key="1">
    <citation type="submission" date="2023-06" db="EMBL/GenBank/DDBJ databases">
        <title>Genomic analysis of the entomopathogenic nematode Steinernema hermaphroditum.</title>
        <authorList>
            <person name="Schwarz E.M."/>
            <person name="Heppert J.K."/>
            <person name="Baniya A."/>
            <person name="Schwartz H.T."/>
            <person name="Tan C.-H."/>
            <person name="Antoshechkin I."/>
            <person name="Sternberg P.W."/>
            <person name="Goodrich-Blair H."/>
            <person name="Dillman A.R."/>
        </authorList>
    </citation>
    <scope>NUCLEOTIDE SEQUENCE</scope>
    <source>
        <strain evidence="11">PS9179</strain>
        <tissue evidence="11">Whole animal</tissue>
    </source>
</reference>
<evidence type="ECO:0000256" key="10">
    <source>
        <dbReference type="SAM" id="Phobius"/>
    </source>
</evidence>
<sequence>MLCGMKIRIAWAILGISAGIMAGSVFAARYHNWSTTAMAFFSSVCATYLTYLHFAYHRGWASNWMPSKFRAIVVINTTLCILAFCGMVACLIIAGVRHQTITAEGLQGENLWMTAVWCWMTFKWTMMSAVVGRSTSRRSEKSTTPPSTRDSRVICDCDIAVVCT</sequence>
<evidence type="ECO:0000256" key="6">
    <source>
        <dbReference type="ARBA" id="ARBA00022753"/>
    </source>
</evidence>
<comment type="similarity">
    <text evidence="3">Belongs to the HRG family.</text>
</comment>
<proteinExistence type="inferred from homology"/>
<organism evidence="11 12">
    <name type="scientific">Steinernema hermaphroditum</name>
    <dbReference type="NCBI Taxonomy" id="289476"/>
    <lineage>
        <taxon>Eukaryota</taxon>
        <taxon>Metazoa</taxon>
        <taxon>Ecdysozoa</taxon>
        <taxon>Nematoda</taxon>
        <taxon>Chromadorea</taxon>
        <taxon>Rhabditida</taxon>
        <taxon>Tylenchina</taxon>
        <taxon>Panagrolaimomorpha</taxon>
        <taxon>Strongyloidoidea</taxon>
        <taxon>Steinernematidae</taxon>
        <taxon>Steinernema</taxon>
    </lineage>
</organism>
<evidence type="ECO:0000256" key="7">
    <source>
        <dbReference type="ARBA" id="ARBA00022989"/>
    </source>
</evidence>
<comment type="caution">
    <text evidence="11">The sequence shown here is derived from an EMBL/GenBank/DDBJ whole genome shotgun (WGS) entry which is preliminary data.</text>
</comment>
<gene>
    <name evidence="11" type="ORF">QR680_009816</name>
</gene>
<feature type="transmembrane region" description="Helical" evidence="10">
    <location>
        <begin position="69"/>
        <end position="94"/>
    </location>
</feature>
<keyword evidence="5 10" id="KW-0812">Transmembrane</keyword>
<evidence type="ECO:0000256" key="3">
    <source>
        <dbReference type="ARBA" id="ARBA00006203"/>
    </source>
</evidence>
<feature type="transmembrane region" description="Helical" evidence="10">
    <location>
        <begin position="37"/>
        <end position="57"/>
    </location>
</feature>
<dbReference type="PRINTS" id="PR02095">
    <property type="entry name" value="TRNSPORTRHRG"/>
</dbReference>
<keyword evidence="9" id="KW-0458">Lysosome</keyword>
<accession>A0AA39INF8</accession>
<dbReference type="PANTHER" id="PTHR31525">
    <property type="entry name" value="HEME TRANSPORTER HRG1"/>
    <property type="match status" value="1"/>
</dbReference>
<dbReference type="GO" id="GO:0005765">
    <property type="term" value="C:lysosomal membrane"/>
    <property type="evidence" value="ECO:0007669"/>
    <property type="project" value="UniProtKB-SubCell"/>
</dbReference>
<evidence type="ECO:0000256" key="5">
    <source>
        <dbReference type="ARBA" id="ARBA00022692"/>
    </source>
</evidence>
<dbReference type="GO" id="GO:0015232">
    <property type="term" value="F:heme transmembrane transporter activity"/>
    <property type="evidence" value="ECO:0007669"/>
    <property type="project" value="InterPro"/>
</dbReference>
<dbReference type="GO" id="GO:0020037">
    <property type="term" value="F:heme binding"/>
    <property type="evidence" value="ECO:0007669"/>
    <property type="project" value="TreeGrafter"/>
</dbReference>
<dbReference type="Proteomes" id="UP001175271">
    <property type="component" value="Unassembled WGS sequence"/>
</dbReference>
<dbReference type="PANTHER" id="PTHR31525:SF1">
    <property type="entry name" value="HEME TRANSPORTER HRG1"/>
    <property type="match status" value="1"/>
</dbReference>
<evidence type="ECO:0000256" key="9">
    <source>
        <dbReference type="ARBA" id="ARBA00023228"/>
    </source>
</evidence>
<evidence type="ECO:0000256" key="2">
    <source>
        <dbReference type="ARBA" id="ARBA00004337"/>
    </source>
</evidence>
<name>A0AA39INF8_9BILA</name>
<keyword evidence="8 10" id="KW-0472">Membrane</keyword>
<dbReference type="GO" id="GO:0005886">
    <property type="term" value="C:plasma membrane"/>
    <property type="evidence" value="ECO:0007669"/>
    <property type="project" value="TreeGrafter"/>
</dbReference>
<keyword evidence="6" id="KW-0967">Endosome</keyword>
<dbReference type="InterPro" id="IPR026218">
    <property type="entry name" value="HRG"/>
</dbReference>
<keyword evidence="12" id="KW-1185">Reference proteome</keyword>
<keyword evidence="4" id="KW-0813">Transport</keyword>
<evidence type="ECO:0000313" key="11">
    <source>
        <dbReference type="EMBL" id="KAK0426629.1"/>
    </source>
</evidence>
<dbReference type="EMBL" id="JAUCMV010000001">
    <property type="protein sequence ID" value="KAK0426629.1"/>
    <property type="molecule type" value="Genomic_DNA"/>
</dbReference>
<evidence type="ECO:0000256" key="1">
    <source>
        <dbReference type="ARBA" id="ARBA00004155"/>
    </source>
</evidence>
<evidence type="ECO:0000313" key="12">
    <source>
        <dbReference type="Proteomes" id="UP001175271"/>
    </source>
</evidence>
<evidence type="ECO:0000256" key="4">
    <source>
        <dbReference type="ARBA" id="ARBA00022448"/>
    </source>
</evidence>
<protein>
    <recommendedName>
        <fullName evidence="13">Heme transporter hrg-1</fullName>
    </recommendedName>
</protein>
<evidence type="ECO:0000256" key="8">
    <source>
        <dbReference type="ARBA" id="ARBA00023136"/>
    </source>
</evidence>
<dbReference type="AlphaFoldDB" id="A0AA39INF8"/>
<dbReference type="Pfam" id="PF16954">
    <property type="entry name" value="HRG"/>
    <property type="match status" value="1"/>
</dbReference>